<reference evidence="3 4" key="1">
    <citation type="submission" date="2019-06" db="EMBL/GenBank/DDBJ databases">
        <title>Sequencing the genomes of 1000 actinobacteria strains.</title>
        <authorList>
            <person name="Klenk H.-P."/>
        </authorList>
    </citation>
    <scope>NUCLEOTIDE SEQUENCE [LARGE SCALE GENOMIC DNA]</scope>
    <source>
        <strain evidence="3 4">DSM 45928</strain>
    </source>
</reference>
<feature type="chain" id="PRO_5022023290" description="Carboxypeptidase family protein" evidence="2">
    <location>
        <begin position="37"/>
        <end position="526"/>
    </location>
</feature>
<organism evidence="3 4">
    <name type="scientific">Stackebrandtia endophytica</name>
    <dbReference type="NCBI Taxonomy" id="1496996"/>
    <lineage>
        <taxon>Bacteria</taxon>
        <taxon>Bacillati</taxon>
        <taxon>Actinomycetota</taxon>
        <taxon>Actinomycetes</taxon>
        <taxon>Glycomycetales</taxon>
        <taxon>Glycomycetaceae</taxon>
        <taxon>Stackebrandtia</taxon>
    </lineage>
</organism>
<sequence>MQLLRSTRRNGWPVAAGIVSATAVAMTLLHATSAVAESTTQLTIDTIDRDGNPSGYTAMRVVGLDNDVMLMDTTTDATWTTELQAGRYHVDVMIYTPTETQDSVSIHIQPELVVTEDVAVEYDAGEAEPISIDLPRPDLEPDAVIIGFDRGLKPITFGDTLTHSSFDLIYTKLHGRPAENEPLNTLFAGIWRDTTSDSTDTFRIALPESGFPTGYRASLSTEDFTTVEARYRAQNDNDWGEKEWIAIYSNTAIGLSADIQLPTNQIEHLNITEDVTWKPEFHQLRETEEEVVSESTEQGEPIGYHARQTYQELWNAGPFGPAFSAEGSAVARWDDTLSVDIPMFSAAGEGRTGRSEFTTGHTRLYRGTDLIGETDEPGVATVEGLPDGPEEYRLSIEADRTDVSPFSTKVHSDWTFTSAAGEESPSLPAVRYSPRGLDDRNHARPGRPITVDVSVIDTTGSLVAPASLTIEASFDGGRTWTELDVHRNRVMVRPGWDTETVDLRAVASDDDGNQVEQTIFDAIRIA</sequence>
<dbReference type="AlphaFoldDB" id="A0A543B3R2"/>
<dbReference type="RefSeq" id="WP_142044734.1">
    <property type="nucleotide sequence ID" value="NZ_JBHTGS010000002.1"/>
</dbReference>
<keyword evidence="4" id="KW-1185">Reference proteome</keyword>
<evidence type="ECO:0000256" key="2">
    <source>
        <dbReference type="SAM" id="SignalP"/>
    </source>
</evidence>
<name>A0A543B3R2_9ACTN</name>
<dbReference type="InParanoid" id="A0A543B3R2"/>
<protein>
    <recommendedName>
        <fullName evidence="5">Carboxypeptidase family protein</fullName>
    </recommendedName>
</protein>
<keyword evidence="2" id="KW-0732">Signal</keyword>
<dbReference type="OrthoDB" id="9813435at2"/>
<evidence type="ECO:0008006" key="5">
    <source>
        <dbReference type="Google" id="ProtNLM"/>
    </source>
</evidence>
<comment type="caution">
    <text evidence="3">The sequence shown here is derived from an EMBL/GenBank/DDBJ whole genome shotgun (WGS) entry which is preliminary data.</text>
</comment>
<evidence type="ECO:0000313" key="3">
    <source>
        <dbReference type="EMBL" id="TQL79433.1"/>
    </source>
</evidence>
<dbReference type="EMBL" id="VFOW01000001">
    <property type="protein sequence ID" value="TQL79433.1"/>
    <property type="molecule type" value="Genomic_DNA"/>
</dbReference>
<dbReference type="Proteomes" id="UP000317043">
    <property type="component" value="Unassembled WGS sequence"/>
</dbReference>
<feature type="region of interest" description="Disordered" evidence="1">
    <location>
        <begin position="419"/>
        <end position="445"/>
    </location>
</feature>
<proteinExistence type="predicted"/>
<accession>A0A543B3R2</accession>
<feature type="signal peptide" evidence="2">
    <location>
        <begin position="1"/>
        <end position="36"/>
    </location>
</feature>
<evidence type="ECO:0000256" key="1">
    <source>
        <dbReference type="SAM" id="MobiDB-lite"/>
    </source>
</evidence>
<evidence type="ECO:0000313" key="4">
    <source>
        <dbReference type="Proteomes" id="UP000317043"/>
    </source>
</evidence>
<gene>
    <name evidence="3" type="ORF">FB566_5039</name>
</gene>